<dbReference type="Proteomes" id="UP000433928">
    <property type="component" value="Unassembled WGS sequence"/>
</dbReference>
<comment type="caution">
    <text evidence="3">The sequence shown here is derived from an EMBL/GenBank/DDBJ whole genome shotgun (WGS) entry which is preliminary data.</text>
</comment>
<dbReference type="EMBL" id="WCUG01000171">
    <property type="protein sequence ID" value="KAB4162551.1"/>
    <property type="molecule type" value="Genomic_DNA"/>
</dbReference>
<feature type="domain" description="Tyr recombinase" evidence="2">
    <location>
        <begin position="8"/>
        <end position="161"/>
    </location>
</feature>
<dbReference type="SUPFAM" id="SSF56349">
    <property type="entry name" value="DNA breaking-rejoining enzymes"/>
    <property type="match status" value="1"/>
</dbReference>
<evidence type="ECO:0000313" key="4">
    <source>
        <dbReference type="Proteomes" id="UP000433928"/>
    </source>
</evidence>
<evidence type="ECO:0000256" key="1">
    <source>
        <dbReference type="ARBA" id="ARBA00023172"/>
    </source>
</evidence>
<evidence type="ECO:0000313" key="3">
    <source>
        <dbReference type="EMBL" id="KAB4162551.1"/>
    </source>
</evidence>
<feature type="non-terminal residue" evidence="3">
    <location>
        <position position="1"/>
    </location>
</feature>
<dbReference type="GO" id="GO:0015074">
    <property type="term" value="P:DNA integration"/>
    <property type="evidence" value="ECO:0007669"/>
    <property type="project" value="InterPro"/>
</dbReference>
<keyword evidence="1" id="KW-0233">DNA recombination</keyword>
<organism evidence="3 4">
    <name type="scientific">Bacteroides uniformis</name>
    <dbReference type="NCBI Taxonomy" id="820"/>
    <lineage>
        <taxon>Bacteria</taxon>
        <taxon>Pseudomonadati</taxon>
        <taxon>Bacteroidota</taxon>
        <taxon>Bacteroidia</taxon>
        <taxon>Bacteroidales</taxon>
        <taxon>Bacteroidaceae</taxon>
        <taxon>Bacteroides</taxon>
    </lineage>
</organism>
<proteinExistence type="predicted"/>
<dbReference type="PANTHER" id="PTHR30349:SF64">
    <property type="entry name" value="PROPHAGE INTEGRASE INTD-RELATED"/>
    <property type="match status" value="1"/>
</dbReference>
<evidence type="ECO:0000259" key="2">
    <source>
        <dbReference type="Pfam" id="PF00589"/>
    </source>
</evidence>
<dbReference type="InterPro" id="IPR002104">
    <property type="entry name" value="Integrase_catalytic"/>
</dbReference>
<sequence>DREPDITSPGMAWARACLELMFRFHGMPFVDLAHLRKSDLKDGYLTLRRRKTGMPLSARVDGRAMQLLERYRNRDDTSPYLLCFLDGNLEGMAAYRDYQRILRLLNSRLRALALWKKVQGKVTSYSARHTWATVGRYCHIPIEVISEGLGHASVTTTEGYMKGFGNSRMDRANKVIMNYIFKGLSNAVDKW</sequence>
<dbReference type="InterPro" id="IPR013762">
    <property type="entry name" value="Integrase-like_cat_sf"/>
</dbReference>
<reference evidence="3 4" key="1">
    <citation type="journal article" date="2019" name="Nat. Med.">
        <title>A library of human gut bacterial isolates paired with longitudinal multiomics data enables mechanistic microbiome research.</title>
        <authorList>
            <person name="Poyet M."/>
            <person name="Groussin M."/>
            <person name="Gibbons S.M."/>
            <person name="Avila-Pacheco J."/>
            <person name="Jiang X."/>
            <person name="Kearney S.M."/>
            <person name="Perrotta A.R."/>
            <person name="Berdy B."/>
            <person name="Zhao S."/>
            <person name="Lieberman T.D."/>
            <person name="Swanson P.K."/>
            <person name="Smith M."/>
            <person name="Roesemann S."/>
            <person name="Alexander J.E."/>
            <person name="Rich S.A."/>
            <person name="Livny J."/>
            <person name="Vlamakis H."/>
            <person name="Clish C."/>
            <person name="Bullock K."/>
            <person name="Deik A."/>
            <person name="Scott J."/>
            <person name="Pierce K.A."/>
            <person name="Xavier R.J."/>
            <person name="Alm E.J."/>
        </authorList>
    </citation>
    <scope>NUCLEOTIDE SEQUENCE [LARGE SCALE GENOMIC DNA]</scope>
    <source>
        <strain evidence="3 4">BIOML-A27</strain>
    </source>
</reference>
<dbReference type="InterPro" id="IPR011010">
    <property type="entry name" value="DNA_brk_join_enz"/>
</dbReference>
<dbReference type="GO" id="GO:0006310">
    <property type="term" value="P:DNA recombination"/>
    <property type="evidence" value="ECO:0007669"/>
    <property type="project" value="UniProtKB-KW"/>
</dbReference>
<dbReference type="InterPro" id="IPR050090">
    <property type="entry name" value="Tyrosine_recombinase_XerCD"/>
</dbReference>
<dbReference type="GO" id="GO:0003677">
    <property type="term" value="F:DNA binding"/>
    <property type="evidence" value="ECO:0007669"/>
    <property type="project" value="InterPro"/>
</dbReference>
<protein>
    <submittedName>
        <fullName evidence="3">Tyrosine-type recombinase/integrase</fullName>
    </submittedName>
</protein>
<dbReference type="RefSeq" id="WP_151856530.1">
    <property type="nucleotide sequence ID" value="NZ_WCUG01000171.1"/>
</dbReference>
<dbReference type="AlphaFoldDB" id="A0A6I0K6W6"/>
<accession>A0A6I0K6W6</accession>
<name>A0A6I0K6W6_BACUN</name>
<dbReference type="Pfam" id="PF00589">
    <property type="entry name" value="Phage_integrase"/>
    <property type="match status" value="1"/>
</dbReference>
<dbReference type="PANTHER" id="PTHR30349">
    <property type="entry name" value="PHAGE INTEGRASE-RELATED"/>
    <property type="match status" value="1"/>
</dbReference>
<gene>
    <name evidence="3" type="ORF">GAQ59_23450</name>
</gene>
<dbReference type="Gene3D" id="1.10.443.10">
    <property type="entry name" value="Intergrase catalytic core"/>
    <property type="match status" value="1"/>
</dbReference>